<gene>
    <name evidence="1" type="ORF">MTY_0474</name>
</gene>
<proteinExistence type="predicted"/>
<dbReference type="EMBL" id="DF238840">
    <property type="protein sequence ID" value="GAF25144.1"/>
    <property type="molecule type" value="Genomic_DNA"/>
</dbReference>
<sequence length="83" mass="9370">MAFSFSAAVPCTLTFPLEWRARVDFHGTLASGKAKRAAEQPGFITVKAKADFLKAVGKNLGREYFYLFIVRGRILTFFSEYQI</sequence>
<protein>
    <submittedName>
        <fullName evidence="1">Uncharacterized protein</fullName>
    </submittedName>
</protein>
<dbReference type="Proteomes" id="UP000063718">
    <property type="component" value="Unassembled WGS sequence"/>
</dbReference>
<organism evidence="1">
    <name type="scientific">Moorella thermoacetica Y72</name>
    <dbReference type="NCBI Taxonomy" id="1325331"/>
    <lineage>
        <taxon>Bacteria</taxon>
        <taxon>Bacillati</taxon>
        <taxon>Bacillota</taxon>
        <taxon>Clostridia</taxon>
        <taxon>Neomoorellales</taxon>
        <taxon>Neomoorellaceae</taxon>
        <taxon>Neomoorella</taxon>
    </lineage>
</organism>
<dbReference type="AlphaFoldDB" id="A0A0S6UB58"/>
<name>A0A0S6UB58_NEOTH</name>
<accession>A0A0S6UB58</accession>
<evidence type="ECO:0000313" key="1">
    <source>
        <dbReference type="EMBL" id="GAF25144.1"/>
    </source>
</evidence>
<reference evidence="1" key="1">
    <citation type="journal article" date="2014" name="Gene">
        <title>Genome-guided analysis of transformation efficiency and carbon dioxide assimilation by Moorella thermoacetica Y72.</title>
        <authorList>
            <person name="Tsukahara K."/>
            <person name="Kita A."/>
            <person name="Nakashimada Y."/>
            <person name="Hoshino T."/>
            <person name="Murakami K."/>
        </authorList>
    </citation>
    <scope>NUCLEOTIDE SEQUENCE [LARGE SCALE GENOMIC DNA]</scope>
    <source>
        <strain evidence="1">Y72</strain>
    </source>
</reference>